<dbReference type="SUPFAM" id="SSF55729">
    <property type="entry name" value="Acyl-CoA N-acyltransferases (Nat)"/>
    <property type="match status" value="2"/>
</dbReference>
<dbReference type="RefSeq" id="WP_194706617.1">
    <property type="nucleotide sequence ID" value="NZ_JADKPN010000004.1"/>
</dbReference>
<evidence type="ECO:0000313" key="2">
    <source>
        <dbReference type="EMBL" id="MBF4763442.1"/>
    </source>
</evidence>
<dbReference type="Gene3D" id="3.40.630.30">
    <property type="match status" value="1"/>
</dbReference>
<name>A0A930VBE6_9ACTN</name>
<organism evidence="2 3">
    <name type="scientific">Nocardioides islandensis</name>
    <dbReference type="NCBI Taxonomy" id="433663"/>
    <lineage>
        <taxon>Bacteria</taxon>
        <taxon>Bacillati</taxon>
        <taxon>Actinomycetota</taxon>
        <taxon>Actinomycetes</taxon>
        <taxon>Propionibacteriales</taxon>
        <taxon>Nocardioidaceae</taxon>
        <taxon>Nocardioides</taxon>
    </lineage>
</organism>
<protein>
    <recommendedName>
        <fullName evidence="1">N-acetyltransferase domain-containing protein</fullName>
    </recommendedName>
</protein>
<comment type="caution">
    <text evidence="2">The sequence shown here is derived from an EMBL/GenBank/DDBJ whole genome shotgun (WGS) entry which is preliminary data.</text>
</comment>
<dbReference type="Proteomes" id="UP000640489">
    <property type="component" value="Unassembled WGS sequence"/>
</dbReference>
<dbReference type="InterPro" id="IPR000182">
    <property type="entry name" value="GNAT_dom"/>
</dbReference>
<evidence type="ECO:0000313" key="3">
    <source>
        <dbReference type="Proteomes" id="UP000640489"/>
    </source>
</evidence>
<evidence type="ECO:0000259" key="1">
    <source>
        <dbReference type="PROSITE" id="PS51186"/>
    </source>
</evidence>
<accession>A0A930VBE6</accession>
<gene>
    <name evidence="2" type="ORF">ISU07_09920</name>
</gene>
<proteinExistence type="predicted"/>
<reference evidence="2" key="1">
    <citation type="submission" date="2020-11" db="EMBL/GenBank/DDBJ databases">
        <title>Nocardioides sp. nov., isolated from Soil of Cynanchum wilfordii Hemsley rhizosphere.</title>
        <authorList>
            <person name="Lee J.-S."/>
            <person name="Suh M.K."/>
            <person name="Kim J.-S."/>
        </authorList>
    </citation>
    <scope>NUCLEOTIDE SEQUENCE</scope>
    <source>
        <strain evidence="2">KCTC 19275</strain>
    </source>
</reference>
<dbReference type="Pfam" id="PF00583">
    <property type="entry name" value="Acetyltransf_1"/>
    <property type="match status" value="1"/>
</dbReference>
<dbReference type="InterPro" id="IPR016181">
    <property type="entry name" value="Acyl_CoA_acyltransferase"/>
</dbReference>
<dbReference type="EMBL" id="JADKPN010000004">
    <property type="protein sequence ID" value="MBF4763442.1"/>
    <property type="molecule type" value="Genomic_DNA"/>
</dbReference>
<dbReference type="PROSITE" id="PS51186">
    <property type="entry name" value="GNAT"/>
    <property type="match status" value="1"/>
</dbReference>
<dbReference type="AlphaFoldDB" id="A0A930VBE6"/>
<feature type="domain" description="N-acetyltransferase" evidence="1">
    <location>
        <begin position="7"/>
        <end position="171"/>
    </location>
</feature>
<keyword evidence="3" id="KW-1185">Reference proteome</keyword>
<sequence>MPTIGDLTIRPVDPWDEHEMDVLQDLYVEAQRAEVPDSRVYSRADSVALLRRTGGPTSYHAFAALAGDTMVGQVWTVAGTTDNVHRGRLWAWVPPRHGRRGVGTALVRHGEQHLIDLGRRTALTQTWIGADGVSGYRPFAERLGYSLAQTHVERRQQLPMDEARLARLEAEATAHTAAYTFHVVVGPIPAELAPGYLGVYNLLDIESPGGDVEHEEGRWTAAELADQDEELSEQGRTRVTVLASDATGVVVAYSCAVTGPADLDDPVVDQRGTLVLREHRGHRLGLAVKCRLTRALQERFPDRTYVRTTNAETNAPMVAINEAMGFEVHSVEGEFQHRLG</sequence>
<dbReference type="GO" id="GO:0016747">
    <property type="term" value="F:acyltransferase activity, transferring groups other than amino-acyl groups"/>
    <property type="evidence" value="ECO:0007669"/>
    <property type="project" value="InterPro"/>
</dbReference>